<name>A0ABR8DCE1_9NOST</name>
<dbReference type="EMBL" id="JACJSG010000062">
    <property type="protein sequence ID" value="MBD2504895.1"/>
    <property type="molecule type" value="Genomic_DNA"/>
</dbReference>
<keyword evidence="2" id="KW-1185">Reference proteome</keyword>
<dbReference type="InterPro" id="IPR027417">
    <property type="entry name" value="P-loop_NTPase"/>
</dbReference>
<evidence type="ECO:0000313" key="1">
    <source>
        <dbReference type="EMBL" id="MBD2504895.1"/>
    </source>
</evidence>
<accession>A0ABR8DCE1</accession>
<protein>
    <submittedName>
        <fullName evidence="1">Uncharacterized protein</fullName>
    </submittedName>
</protein>
<evidence type="ECO:0000313" key="2">
    <source>
        <dbReference type="Proteomes" id="UP000661112"/>
    </source>
</evidence>
<dbReference type="Proteomes" id="UP000661112">
    <property type="component" value="Unassembled WGS sequence"/>
</dbReference>
<organism evidence="1 2">
    <name type="scientific">Anabaena azotica FACHB-119</name>
    <dbReference type="NCBI Taxonomy" id="947527"/>
    <lineage>
        <taxon>Bacteria</taxon>
        <taxon>Bacillati</taxon>
        <taxon>Cyanobacteriota</taxon>
        <taxon>Cyanophyceae</taxon>
        <taxon>Nostocales</taxon>
        <taxon>Nostocaceae</taxon>
        <taxon>Anabaena</taxon>
        <taxon>Anabaena azotica</taxon>
    </lineage>
</organism>
<comment type="caution">
    <text evidence="1">The sequence shown here is derived from an EMBL/GenBank/DDBJ whole genome shotgun (WGS) entry which is preliminary data.</text>
</comment>
<dbReference type="Gene3D" id="3.40.50.300">
    <property type="entry name" value="P-loop containing nucleotide triphosphate hydrolases"/>
    <property type="match status" value="1"/>
</dbReference>
<gene>
    <name evidence="1" type="ORF">H6G83_30575</name>
</gene>
<reference evidence="1 2" key="1">
    <citation type="journal article" date="2020" name="ISME J.">
        <title>Comparative genomics reveals insights into cyanobacterial evolution and habitat adaptation.</title>
        <authorList>
            <person name="Chen M.Y."/>
            <person name="Teng W.K."/>
            <person name="Zhao L."/>
            <person name="Hu C.X."/>
            <person name="Zhou Y.K."/>
            <person name="Han B.P."/>
            <person name="Song L.R."/>
            <person name="Shu W.S."/>
        </authorList>
    </citation>
    <scope>NUCLEOTIDE SEQUENCE [LARGE SCALE GENOMIC DNA]</scope>
    <source>
        <strain evidence="1 2">FACHB-119</strain>
    </source>
</reference>
<sequence>MQDILNQISQLHHTFIAGSIGTGKDLLASFGVKALKQQQPSLTVYVIDLKADCKENYYDNCADIVRRRNFTRMISETSLTDLFNWVKGCFLEFAQITGKKLLIITEATFLFHKFNQDKDYKSWLTDQVVTYLCIGHSAGAYLWLIGQNLNLESKEIGFSSLSIMKFVLIVSADNLANYDYICRTLFIPKNRKLSIEKINAIAAESPVNRAVYSAGHWSPMPVLTHA</sequence>
<proteinExistence type="predicted"/>
<dbReference type="RefSeq" id="WP_190479136.1">
    <property type="nucleotide sequence ID" value="NZ_JACJSG010000062.1"/>
</dbReference>